<keyword evidence="2" id="KW-1185">Reference proteome</keyword>
<protein>
    <submittedName>
        <fullName evidence="1">Uncharacterized protein</fullName>
    </submittedName>
</protein>
<comment type="caution">
    <text evidence="1">The sequence shown here is derived from an EMBL/GenBank/DDBJ whole genome shotgun (WGS) entry which is preliminary data.</text>
</comment>
<dbReference type="AlphaFoldDB" id="A0A255H1C0"/>
<dbReference type="Proteomes" id="UP000216311">
    <property type="component" value="Unassembled WGS sequence"/>
</dbReference>
<sequence length="98" mass="10796">MAVYDPLGIETVTLNAPCSNCGQPIEFTHDEAHRRDSIDCENCTTGGVDLIHTREQDTCPICEPSSAHAWPAHSDGTICPRAALTRDCPRHHHYPYPA</sequence>
<dbReference type="EMBL" id="NMVQ01000015">
    <property type="protein sequence ID" value="OYO21495.1"/>
    <property type="molecule type" value="Genomic_DNA"/>
</dbReference>
<reference evidence="1 2" key="1">
    <citation type="submission" date="2017-07" db="EMBL/GenBank/DDBJ databases">
        <title>Draft whole genome sequences of clinical Proprionibacteriaceae strains.</title>
        <authorList>
            <person name="Bernier A.-M."/>
            <person name="Bernard K."/>
            <person name="Domingo M.-C."/>
        </authorList>
    </citation>
    <scope>NUCLEOTIDE SEQUENCE [LARGE SCALE GENOMIC DNA]</scope>
    <source>
        <strain evidence="1 2">NML 130396</strain>
    </source>
</reference>
<proteinExistence type="predicted"/>
<organism evidence="1 2">
    <name type="scientific">Enemella dayhoffiae</name>
    <dbReference type="NCBI Taxonomy" id="2016507"/>
    <lineage>
        <taxon>Bacteria</taxon>
        <taxon>Bacillati</taxon>
        <taxon>Actinomycetota</taxon>
        <taxon>Actinomycetes</taxon>
        <taxon>Propionibacteriales</taxon>
        <taxon>Propionibacteriaceae</taxon>
        <taxon>Enemella</taxon>
    </lineage>
</organism>
<accession>A0A255H1C0</accession>
<evidence type="ECO:0000313" key="2">
    <source>
        <dbReference type="Proteomes" id="UP000216311"/>
    </source>
</evidence>
<dbReference type="RefSeq" id="WP_094364097.1">
    <property type="nucleotide sequence ID" value="NZ_NMVQ01000015.1"/>
</dbReference>
<evidence type="ECO:0000313" key="1">
    <source>
        <dbReference type="EMBL" id="OYO21495.1"/>
    </source>
</evidence>
<gene>
    <name evidence="1" type="ORF">CGZ93_10480</name>
</gene>
<name>A0A255H1C0_9ACTN</name>